<keyword evidence="5 11" id="KW-0479">Metal-binding</keyword>
<dbReference type="InterPro" id="IPR001148">
    <property type="entry name" value="CA_dom"/>
</dbReference>
<dbReference type="PANTHER" id="PTHR18952:SF282">
    <property type="entry name" value="CARBONIC ANHYDRASE 1"/>
    <property type="match status" value="1"/>
</dbReference>
<dbReference type="EC" id="4.2.1.1" evidence="11"/>
<name>S4RXD9_PETMA</name>
<evidence type="ECO:0000256" key="10">
    <source>
        <dbReference type="ARBA" id="ARBA00048348"/>
    </source>
</evidence>
<comment type="function">
    <text evidence="11">Reversible hydration of carbon dioxide.</text>
</comment>
<accession>S4RXD9</accession>
<comment type="subcellular location">
    <subcellularLocation>
        <location evidence="2">Cytoplasm</location>
    </subcellularLocation>
</comment>
<comment type="function">
    <text evidence="9">Catalyzes the reversible hydration of carbon dioxide. Can hydrate cyanamide to urea.</text>
</comment>
<dbReference type="GO" id="GO:0004089">
    <property type="term" value="F:carbonate dehydratase activity"/>
    <property type="evidence" value="ECO:0007669"/>
    <property type="project" value="UniProtKB-UniRule"/>
</dbReference>
<dbReference type="SMART" id="SM01057">
    <property type="entry name" value="Carb_anhydrase"/>
    <property type="match status" value="1"/>
</dbReference>
<dbReference type="HOGENOM" id="CLU_039326_2_1_1"/>
<dbReference type="OMA" id="SHWHERF"/>
<proteinExistence type="inferred from homology"/>
<comment type="catalytic activity">
    <reaction evidence="10 11">
        <text>hydrogencarbonate + H(+) = CO2 + H2O</text>
        <dbReference type="Rhea" id="RHEA:10748"/>
        <dbReference type="ChEBI" id="CHEBI:15377"/>
        <dbReference type="ChEBI" id="CHEBI:15378"/>
        <dbReference type="ChEBI" id="CHEBI:16526"/>
        <dbReference type="ChEBI" id="CHEBI:17544"/>
        <dbReference type="EC" id="4.2.1.1"/>
    </reaction>
</comment>
<dbReference type="PROSITE" id="PS51144">
    <property type="entry name" value="ALPHA_CA_2"/>
    <property type="match status" value="1"/>
</dbReference>
<keyword evidence="7 11" id="KW-0456">Lyase</keyword>
<evidence type="ECO:0000259" key="12">
    <source>
        <dbReference type="PROSITE" id="PS51144"/>
    </source>
</evidence>
<dbReference type="GeneTree" id="ENSGT00940000160385"/>
<dbReference type="GO" id="GO:0018820">
    <property type="term" value="F:cyanamide hydratase activity"/>
    <property type="evidence" value="ECO:0007669"/>
    <property type="project" value="UniProtKB-EC"/>
</dbReference>
<dbReference type="InterPro" id="IPR023561">
    <property type="entry name" value="Carbonic_anhydrase_a-class"/>
</dbReference>
<feature type="domain" description="Alpha-carbonic anhydrase" evidence="12">
    <location>
        <begin position="1"/>
        <end position="261"/>
    </location>
</feature>
<dbReference type="AlphaFoldDB" id="S4RXD9"/>
<comment type="cofactor">
    <cofactor evidence="1 11">
        <name>Zn(2+)</name>
        <dbReference type="ChEBI" id="CHEBI:29105"/>
    </cofactor>
</comment>
<dbReference type="InterPro" id="IPR018338">
    <property type="entry name" value="Carbonic_anhydrase_a-class_CS"/>
</dbReference>
<dbReference type="PANTHER" id="PTHR18952">
    <property type="entry name" value="CARBONIC ANHYDRASE"/>
    <property type="match status" value="1"/>
</dbReference>
<dbReference type="Gene3D" id="3.10.200.10">
    <property type="entry name" value="Alpha carbonic anhydrase"/>
    <property type="match status" value="1"/>
</dbReference>
<evidence type="ECO:0000256" key="5">
    <source>
        <dbReference type="ARBA" id="ARBA00022723"/>
    </source>
</evidence>
<evidence type="ECO:0000256" key="2">
    <source>
        <dbReference type="ARBA" id="ARBA00004496"/>
    </source>
</evidence>
<evidence type="ECO:0000256" key="4">
    <source>
        <dbReference type="ARBA" id="ARBA00022490"/>
    </source>
</evidence>
<comment type="catalytic activity">
    <reaction evidence="8">
        <text>urea = cyanamide + H2O</text>
        <dbReference type="Rhea" id="RHEA:23056"/>
        <dbReference type="ChEBI" id="CHEBI:15377"/>
        <dbReference type="ChEBI" id="CHEBI:16199"/>
        <dbReference type="ChEBI" id="CHEBI:16698"/>
        <dbReference type="EC" id="4.2.1.69"/>
    </reaction>
</comment>
<dbReference type="GO" id="GO:0008270">
    <property type="term" value="F:zinc ion binding"/>
    <property type="evidence" value="ECO:0007669"/>
    <property type="project" value="UniProtKB-UniRule"/>
</dbReference>
<evidence type="ECO:0000256" key="1">
    <source>
        <dbReference type="ARBA" id="ARBA00001947"/>
    </source>
</evidence>
<dbReference type="STRING" id="7757.ENSPMAP00000009880"/>
<evidence type="ECO:0000313" key="13">
    <source>
        <dbReference type="Ensembl" id="ENSPMAP00000009880.1"/>
    </source>
</evidence>
<evidence type="ECO:0000256" key="7">
    <source>
        <dbReference type="ARBA" id="ARBA00023239"/>
    </source>
</evidence>
<reference evidence="13" key="2">
    <citation type="submission" date="2025-09" db="UniProtKB">
        <authorList>
            <consortium name="Ensembl"/>
        </authorList>
    </citation>
    <scope>IDENTIFICATION</scope>
</reference>
<dbReference type="GO" id="GO:0005737">
    <property type="term" value="C:cytoplasm"/>
    <property type="evidence" value="ECO:0007669"/>
    <property type="project" value="UniProtKB-SubCell"/>
</dbReference>
<reference evidence="13" key="1">
    <citation type="submission" date="2025-08" db="UniProtKB">
        <authorList>
            <consortium name="Ensembl"/>
        </authorList>
    </citation>
    <scope>IDENTIFICATION</scope>
</reference>
<dbReference type="Ensembl" id="ENSPMAT00000009922.1">
    <property type="protein sequence ID" value="ENSPMAP00000009880.1"/>
    <property type="gene ID" value="ENSPMAG00000008967.1"/>
</dbReference>
<keyword evidence="4" id="KW-0963">Cytoplasm</keyword>
<dbReference type="Pfam" id="PF00194">
    <property type="entry name" value="Carb_anhydrase"/>
    <property type="match status" value="1"/>
</dbReference>
<organism evidence="13">
    <name type="scientific">Petromyzon marinus</name>
    <name type="common">Sea lamprey</name>
    <dbReference type="NCBI Taxonomy" id="7757"/>
    <lineage>
        <taxon>Eukaryota</taxon>
        <taxon>Metazoa</taxon>
        <taxon>Chordata</taxon>
        <taxon>Craniata</taxon>
        <taxon>Vertebrata</taxon>
        <taxon>Cyclostomata</taxon>
        <taxon>Hyperoartia</taxon>
        <taxon>Petromyzontiformes</taxon>
        <taxon>Petromyzontidae</taxon>
        <taxon>Petromyzon</taxon>
    </lineage>
</organism>
<keyword evidence="6 11" id="KW-0862">Zinc</keyword>
<comment type="similarity">
    <text evidence="3 11">Belongs to the alpha-carbonic anhydrase family.</text>
</comment>
<evidence type="ECO:0000256" key="6">
    <source>
        <dbReference type="ARBA" id="ARBA00022833"/>
    </source>
</evidence>
<dbReference type="SUPFAM" id="SSF51069">
    <property type="entry name" value="Carbonic anhydrase"/>
    <property type="match status" value="1"/>
</dbReference>
<protein>
    <recommendedName>
        <fullName evidence="11">Carbonic anhydrase</fullName>
        <ecNumber evidence="11">4.2.1.1</ecNumber>
    </recommendedName>
</protein>
<dbReference type="InterPro" id="IPR036398">
    <property type="entry name" value="CA_dom_sf"/>
</dbReference>
<sequence length="261" mass="27811">LSSRIEDNDDRAMIAGPEVWGKHFKNADGSRQSPIDIEPASAVYEAALGALSVSYSGADAKSISNSGHSFSVDYDDSGDSSAVLSGGPLANPYKLKQFHFHWGASDAKGSEHTVDGKSYSAELHLVHWNAAKYASFDEAKDKSDGLAVLGAFVKVGANNAGLQKVTDALNAIADKGAKADFKNYDPSVLLPKSLDFWSYLGSLTTPPLNESAIWIVLKDPISASKEQLAAFRSLKASDGSKLVCNFRPTQPLKGRVVQASF</sequence>
<evidence type="ECO:0000256" key="3">
    <source>
        <dbReference type="ARBA" id="ARBA00010718"/>
    </source>
</evidence>
<dbReference type="PROSITE" id="PS00162">
    <property type="entry name" value="ALPHA_CA_1"/>
    <property type="match status" value="1"/>
</dbReference>
<evidence type="ECO:0000256" key="8">
    <source>
        <dbReference type="ARBA" id="ARBA00036058"/>
    </source>
</evidence>
<evidence type="ECO:0000256" key="9">
    <source>
        <dbReference type="ARBA" id="ARBA00045744"/>
    </source>
</evidence>
<evidence type="ECO:0000256" key="11">
    <source>
        <dbReference type="RuleBase" id="RU367011"/>
    </source>
</evidence>